<dbReference type="InterPro" id="IPR016062">
    <property type="entry name" value="TM1410-rel"/>
</dbReference>
<dbReference type="InterPro" id="IPR013785">
    <property type="entry name" value="Aldolase_TIM"/>
</dbReference>
<name>A0A939EMD6_9HYPH</name>
<accession>A0A939EMD6</accession>
<evidence type="ECO:0000256" key="1">
    <source>
        <dbReference type="SAM" id="SignalP"/>
    </source>
</evidence>
<comment type="caution">
    <text evidence="3">The sequence shown here is derived from an EMBL/GenBank/DDBJ whole genome shotgun (WGS) entry which is preliminary data.</text>
</comment>
<keyword evidence="4" id="KW-1185">Reference proteome</keyword>
<dbReference type="SUPFAM" id="SSF51445">
    <property type="entry name" value="(Trans)glycosidases"/>
    <property type="match status" value="1"/>
</dbReference>
<gene>
    <name evidence="3" type="ORF">J0X15_01950</name>
</gene>
<dbReference type="RefSeq" id="WP_206937801.1">
    <property type="nucleotide sequence ID" value="NZ_JAFLNF010000001.1"/>
</dbReference>
<feature type="signal peptide" evidence="1">
    <location>
        <begin position="1"/>
        <end position="33"/>
    </location>
</feature>
<keyword evidence="1" id="KW-0732">Signal</keyword>
<feature type="domain" description="Glycoside-hydrolase family GH114 TIM-barrel" evidence="2">
    <location>
        <begin position="48"/>
        <end position="302"/>
    </location>
</feature>
<evidence type="ECO:0000313" key="4">
    <source>
        <dbReference type="Proteomes" id="UP000664779"/>
    </source>
</evidence>
<dbReference type="EMBL" id="JAFLNF010000001">
    <property type="protein sequence ID" value="MBO0343968.1"/>
    <property type="molecule type" value="Genomic_DNA"/>
</dbReference>
<dbReference type="Proteomes" id="UP000664779">
    <property type="component" value="Unassembled WGS sequence"/>
</dbReference>
<dbReference type="NCBIfam" id="TIGR01370">
    <property type="entry name" value="MJ1477/TM1410 family putative glycoside hydrolase"/>
    <property type="match status" value="1"/>
</dbReference>
<feature type="chain" id="PRO_5037934412" evidence="1">
    <location>
        <begin position="34"/>
        <end position="310"/>
    </location>
</feature>
<dbReference type="PANTHER" id="PTHR35882:SF2">
    <property type="entry name" value="PELA"/>
    <property type="match status" value="1"/>
</dbReference>
<protein>
    <submittedName>
        <fullName evidence="3">Endo alpha-1,4 polygalactosaminidase</fullName>
    </submittedName>
</protein>
<dbReference type="AlphaFoldDB" id="A0A939EMD6"/>
<dbReference type="InterPro" id="IPR004352">
    <property type="entry name" value="GH114_TIM-barrel"/>
</dbReference>
<evidence type="ECO:0000259" key="2">
    <source>
        <dbReference type="Pfam" id="PF03537"/>
    </source>
</evidence>
<evidence type="ECO:0000313" key="3">
    <source>
        <dbReference type="EMBL" id="MBO0343968.1"/>
    </source>
</evidence>
<dbReference type="Gene3D" id="3.20.20.70">
    <property type="entry name" value="Aldolase class I"/>
    <property type="match status" value="1"/>
</dbReference>
<organism evidence="3 4">
    <name type="scientific">Roseibium limicola</name>
    <dbReference type="NCBI Taxonomy" id="2816037"/>
    <lineage>
        <taxon>Bacteria</taxon>
        <taxon>Pseudomonadati</taxon>
        <taxon>Pseudomonadota</taxon>
        <taxon>Alphaproteobacteria</taxon>
        <taxon>Hyphomicrobiales</taxon>
        <taxon>Stappiaceae</taxon>
        <taxon>Roseibium</taxon>
    </lineage>
</organism>
<dbReference type="PRINTS" id="PR01545">
    <property type="entry name" value="THEMAYE10DUF"/>
</dbReference>
<proteinExistence type="predicted"/>
<dbReference type="InterPro" id="IPR016063">
    <property type="entry name" value="TM1410_Glycdase"/>
</dbReference>
<dbReference type="InterPro" id="IPR017853">
    <property type="entry name" value="GH"/>
</dbReference>
<reference evidence="3" key="1">
    <citation type="submission" date="2021-03" db="EMBL/GenBank/DDBJ databases">
        <title>Roseibium sp. CAU 1637 isolated from Incheon.</title>
        <authorList>
            <person name="Kim W."/>
        </authorList>
    </citation>
    <scope>NUCLEOTIDE SEQUENCE</scope>
    <source>
        <strain evidence="3">CAU 1637</strain>
    </source>
</reference>
<dbReference type="Pfam" id="PF03537">
    <property type="entry name" value="Glyco_hydro_114"/>
    <property type="match status" value="1"/>
</dbReference>
<sequence>MTTAPSLWSSNRRSHRLFTVLACVFLLSTATKAAEPTSARKALQDISTWGYQLQGASLNGIAASPYQLVVIDHSRDGSSAGAYSRESIAGLKKMPDGRRRLVVSYFSIGEAEDYRGYWQPEWFNTPPQWLEEENPNWPGNYVVKFWDPQWQDVMIAQLDRIIAAGFDGVYLDRVDIFQEFTSDPDIEQKMIEFVQRLSDHAREKNPDFIVIGQNAEGLLRYANYISVIDGVGKEDLLFGVHGDEIRNSDEEIYWSSKYLRMGADAGVPIFIIEYLNDPDLKAQAAKEISKLGYVVTCADRALELPSTDCR</sequence>
<dbReference type="PANTHER" id="PTHR35882">
    <property type="entry name" value="PELA"/>
    <property type="match status" value="1"/>
</dbReference>